<keyword evidence="6 10" id="KW-0808">Transferase</keyword>
<evidence type="ECO:0000256" key="10">
    <source>
        <dbReference type="RuleBase" id="RU361207"/>
    </source>
</evidence>
<organism evidence="11 12">
    <name type="scientific">Sedimentibacter acidaminivorans</name>
    <dbReference type="NCBI Taxonomy" id="913099"/>
    <lineage>
        <taxon>Bacteria</taxon>
        <taxon>Bacillati</taxon>
        <taxon>Bacillota</taxon>
        <taxon>Tissierellia</taxon>
        <taxon>Sedimentibacter</taxon>
    </lineage>
</organism>
<keyword evidence="7 10" id="KW-0119">Carbohydrate metabolism</keyword>
<dbReference type="SUPFAM" id="SSF51445">
    <property type="entry name" value="(Trans)glycosidases"/>
    <property type="match status" value="1"/>
</dbReference>
<dbReference type="PANTHER" id="PTHR32438">
    <property type="entry name" value="4-ALPHA-GLUCANOTRANSFERASE DPE1, CHLOROPLASTIC/AMYLOPLASTIC"/>
    <property type="match status" value="1"/>
</dbReference>
<evidence type="ECO:0000256" key="6">
    <source>
        <dbReference type="ARBA" id="ARBA00022679"/>
    </source>
</evidence>
<evidence type="ECO:0000256" key="8">
    <source>
        <dbReference type="ARBA" id="ARBA00031423"/>
    </source>
</evidence>
<accession>A0ABS4GFJ2</accession>
<dbReference type="InterPro" id="IPR003385">
    <property type="entry name" value="Glyco_hydro_77"/>
</dbReference>
<comment type="catalytic activity">
    <reaction evidence="1 10">
        <text>Transfers a segment of a (1-&gt;4)-alpha-D-glucan to a new position in an acceptor, which may be glucose or a (1-&gt;4)-alpha-D-glucan.</text>
        <dbReference type="EC" id="2.4.1.25"/>
    </reaction>
</comment>
<evidence type="ECO:0000256" key="7">
    <source>
        <dbReference type="ARBA" id="ARBA00023277"/>
    </source>
</evidence>
<proteinExistence type="inferred from homology"/>
<evidence type="ECO:0000256" key="4">
    <source>
        <dbReference type="ARBA" id="ARBA00020295"/>
    </source>
</evidence>
<dbReference type="InterPro" id="IPR017853">
    <property type="entry name" value="GH"/>
</dbReference>
<protein>
    <recommendedName>
        <fullName evidence="4 10">4-alpha-glucanotransferase</fullName>
        <ecNumber evidence="3 10">2.4.1.25</ecNumber>
    </recommendedName>
    <alternativeName>
        <fullName evidence="8 10">Amylomaltase</fullName>
    </alternativeName>
    <alternativeName>
        <fullName evidence="9 10">Disproportionating enzyme</fullName>
    </alternativeName>
</protein>
<dbReference type="NCBIfam" id="NF011080">
    <property type="entry name" value="PRK14508.1-3"/>
    <property type="match status" value="1"/>
</dbReference>
<gene>
    <name evidence="11" type="ORF">J2Z76_002314</name>
</gene>
<comment type="similarity">
    <text evidence="2 10">Belongs to the disproportionating enzyme family.</text>
</comment>
<name>A0ABS4GFJ2_9FIRM</name>
<evidence type="ECO:0000313" key="12">
    <source>
        <dbReference type="Proteomes" id="UP001519342"/>
    </source>
</evidence>
<evidence type="ECO:0000313" key="11">
    <source>
        <dbReference type="EMBL" id="MBP1926449.1"/>
    </source>
</evidence>
<evidence type="ECO:0000256" key="1">
    <source>
        <dbReference type="ARBA" id="ARBA00000439"/>
    </source>
</evidence>
<dbReference type="Pfam" id="PF02446">
    <property type="entry name" value="Glyco_hydro_77"/>
    <property type="match status" value="1"/>
</dbReference>
<dbReference type="Proteomes" id="UP001519342">
    <property type="component" value="Unassembled WGS sequence"/>
</dbReference>
<dbReference type="Gene3D" id="3.20.20.80">
    <property type="entry name" value="Glycosidases"/>
    <property type="match status" value="1"/>
</dbReference>
<keyword evidence="12" id="KW-1185">Reference proteome</keyword>
<evidence type="ECO:0000256" key="2">
    <source>
        <dbReference type="ARBA" id="ARBA00005684"/>
    </source>
</evidence>
<keyword evidence="5 10" id="KW-0328">Glycosyltransferase</keyword>
<reference evidence="11 12" key="1">
    <citation type="submission" date="2021-03" db="EMBL/GenBank/DDBJ databases">
        <title>Genomic Encyclopedia of Type Strains, Phase IV (KMG-IV): sequencing the most valuable type-strain genomes for metagenomic binning, comparative biology and taxonomic classification.</title>
        <authorList>
            <person name="Goeker M."/>
        </authorList>
    </citation>
    <scope>NUCLEOTIDE SEQUENCE [LARGE SCALE GENOMIC DNA]</scope>
    <source>
        <strain evidence="11 12">DSM 24004</strain>
    </source>
</reference>
<dbReference type="EC" id="2.4.1.25" evidence="3 10"/>
<dbReference type="EMBL" id="JAGGKS010000006">
    <property type="protein sequence ID" value="MBP1926449.1"/>
    <property type="molecule type" value="Genomic_DNA"/>
</dbReference>
<dbReference type="NCBIfam" id="TIGR00217">
    <property type="entry name" value="malQ"/>
    <property type="match status" value="1"/>
</dbReference>
<dbReference type="PANTHER" id="PTHR32438:SF5">
    <property type="entry name" value="4-ALPHA-GLUCANOTRANSFERASE DPE1, CHLOROPLASTIC_AMYLOPLASTIC"/>
    <property type="match status" value="1"/>
</dbReference>
<evidence type="ECO:0000256" key="3">
    <source>
        <dbReference type="ARBA" id="ARBA00012560"/>
    </source>
</evidence>
<evidence type="ECO:0000256" key="9">
    <source>
        <dbReference type="ARBA" id="ARBA00031501"/>
    </source>
</evidence>
<comment type="caution">
    <text evidence="11">The sequence shown here is derived from an EMBL/GenBank/DDBJ whole genome shotgun (WGS) entry which is preliminary data.</text>
</comment>
<dbReference type="RefSeq" id="WP_209512180.1">
    <property type="nucleotide sequence ID" value="NZ_JAGGKS010000006.1"/>
</dbReference>
<evidence type="ECO:0000256" key="5">
    <source>
        <dbReference type="ARBA" id="ARBA00022676"/>
    </source>
</evidence>
<sequence>MFNRSAGILLPISSLPSNYGIGTFGRAAYEFVDFLNKSGQKYWQVLPLGPVSYGDSPYSPFSIYAGNPYYIDLDILIEDSILSKEELKSLDCCYYDEKSIDYENLFYTRFKVLKKAYYNANKKYKEEISSFVKSNNWVCEYALFMSLKYKNNQLPWSDWDKLESELNSNTISLVKIELKEDIDFWIFLQYLFYKQYFNLKEYANGKGIKIIGDIPIYAAEDSADVWASSNVFLMDHNKIPIKVAGVPPDAFSSEGQLWGNPVYNWEYLKGTSYRWWCDRIIWTLKLYDVVRLDHFRGFDEFWGVNYGSPNAVNGLWMPAYGYELFKKLKLYFEDVKIIAEDLGIITDSVVKLRNNYKFPGMKIFQFAFDGNKNNPYLPNNYEDNSVAYTGTHDNDTLLGWYDNLNDSEKKDVLNYLDTKKDDNINYKIINSLYMSKSNLCIIPLQDFLCIGSEARINTPSTVGGNWVWRVKKETLTDELSEKINNMVNKSKRI</sequence>